<keyword evidence="3" id="KW-1185">Reference proteome</keyword>
<organism evidence="2 3">
    <name type="scientific">Novosphingobium fluoreni</name>
    <dbReference type="NCBI Taxonomy" id="1391222"/>
    <lineage>
        <taxon>Bacteria</taxon>
        <taxon>Pseudomonadati</taxon>
        <taxon>Pseudomonadota</taxon>
        <taxon>Alphaproteobacteria</taxon>
        <taxon>Sphingomonadales</taxon>
        <taxon>Sphingomonadaceae</taxon>
        <taxon>Novosphingobium</taxon>
    </lineage>
</organism>
<evidence type="ECO:0000256" key="1">
    <source>
        <dbReference type="SAM" id="Phobius"/>
    </source>
</evidence>
<protein>
    <submittedName>
        <fullName evidence="2">Uncharacterized protein</fullName>
    </submittedName>
</protein>
<keyword evidence="1" id="KW-0472">Membrane</keyword>
<dbReference type="Proteomes" id="UP000561459">
    <property type="component" value="Unassembled WGS sequence"/>
</dbReference>
<evidence type="ECO:0000313" key="2">
    <source>
        <dbReference type="EMBL" id="MBB3939149.1"/>
    </source>
</evidence>
<dbReference type="AlphaFoldDB" id="A0A7W6FXA4"/>
<feature type="transmembrane region" description="Helical" evidence="1">
    <location>
        <begin position="12"/>
        <end position="33"/>
    </location>
</feature>
<gene>
    <name evidence="2" type="ORF">GGR39_000789</name>
</gene>
<accession>A0A7W6FXA4</accession>
<dbReference type="RefSeq" id="WP_221225961.1">
    <property type="nucleotide sequence ID" value="NZ_JACIDY010000002.1"/>
</dbReference>
<proteinExistence type="predicted"/>
<keyword evidence="1" id="KW-0812">Transmembrane</keyword>
<reference evidence="2 3" key="1">
    <citation type="submission" date="2020-08" db="EMBL/GenBank/DDBJ databases">
        <title>Genomic Encyclopedia of Type Strains, Phase IV (KMG-IV): sequencing the most valuable type-strain genomes for metagenomic binning, comparative biology and taxonomic classification.</title>
        <authorList>
            <person name="Goeker M."/>
        </authorList>
    </citation>
    <scope>NUCLEOTIDE SEQUENCE [LARGE SCALE GENOMIC DNA]</scope>
    <source>
        <strain evidence="2 3">DSM 27568</strain>
    </source>
</reference>
<dbReference type="EMBL" id="JACIDY010000002">
    <property type="protein sequence ID" value="MBB3939149.1"/>
    <property type="molecule type" value="Genomic_DNA"/>
</dbReference>
<keyword evidence="1" id="KW-1133">Transmembrane helix</keyword>
<evidence type="ECO:0000313" key="3">
    <source>
        <dbReference type="Proteomes" id="UP000561459"/>
    </source>
</evidence>
<name>A0A7W6FXA4_9SPHN</name>
<sequence>MLCAVDWPELRLWIAPAITAFGIFISVMAAIFIPRHQKRLDRLAYANAAADALAEAAARIWDRLEIRFDPPSYARSGRKMRQFRSDGALATLEDFKVSDLPIELVSRFGAARTGLSALNEAMNNEKQWPPEEVDIEQYRVVYTDVKNALAGYNDASSALETKLAAVPSEAVDELVEARHDADQR</sequence>
<comment type="caution">
    <text evidence="2">The sequence shown here is derived from an EMBL/GenBank/DDBJ whole genome shotgun (WGS) entry which is preliminary data.</text>
</comment>